<name>A0A5J4SU36_9ZZZZ</name>
<dbReference type="GO" id="GO:0032259">
    <property type="term" value="P:methylation"/>
    <property type="evidence" value="ECO:0007669"/>
    <property type="project" value="UniProtKB-KW"/>
</dbReference>
<dbReference type="Gene3D" id="3.40.50.150">
    <property type="entry name" value="Vaccinia Virus protein VP39"/>
    <property type="match status" value="1"/>
</dbReference>
<dbReference type="AlphaFoldDB" id="A0A5J4SU36"/>
<proteinExistence type="predicted"/>
<dbReference type="InterPro" id="IPR029063">
    <property type="entry name" value="SAM-dependent_MTases_sf"/>
</dbReference>
<dbReference type="GO" id="GO:0009007">
    <property type="term" value="F:site-specific DNA-methyltransferase (adenine-specific) activity"/>
    <property type="evidence" value="ECO:0007669"/>
    <property type="project" value="UniProtKB-EC"/>
</dbReference>
<dbReference type="GO" id="GO:0008170">
    <property type="term" value="F:N-methyltransferase activity"/>
    <property type="evidence" value="ECO:0007669"/>
    <property type="project" value="InterPro"/>
</dbReference>
<evidence type="ECO:0000256" key="1">
    <source>
        <dbReference type="ARBA" id="ARBA00022603"/>
    </source>
</evidence>
<evidence type="ECO:0000313" key="4">
    <source>
        <dbReference type="EMBL" id="KAA6348685.1"/>
    </source>
</evidence>
<dbReference type="InterPro" id="IPR002941">
    <property type="entry name" value="DNA_methylase_N4/N6"/>
</dbReference>
<sequence length="306" mass="35124">MIFNQIVTENYAIYNGDCIEIMPMIPAESIGLSIFSPPFAELYTYSDEIADMGNSKDYKEFFSAFQFLVNDLYRVMMQGRNVCVHCMDLPIQKGKEGYIGLRDFSNMIRECFENVGFIYHSRVTIWKDPVIEMQRTKALGLLHKQIKKDATMSRVGLPDYILVFRKDGERSNPVQCNISVDTWQKYASPVWHDINYSNTLNLNGSRDEKDEKHICPLQLDTIDRLITLYSNKGDTVLTPFAGIGSEIYQAILRGRNGIGIELKESYFNVAVKNCEKAVQSKNQLALFDDTKNQEEESNFENNSFQS</sequence>
<protein>
    <submittedName>
        <fullName evidence="4">Modification methylase HindIII</fullName>
        <ecNumber evidence="4">2.1.1.72</ecNumber>
    </submittedName>
</protein>
<dbReference type="GO" id="GO:0003677">
    <property type="term" value="F:DNA binding"/>
    <property type="evidence" value="ECO:0007669"/>
    <property type="project" value="InterPro"/>
</dbReference>
<dbReference type="EMBL" id="SNRY01000063">
    <property type="protein sequence ID" value="KAA6348685.1"/>
    <property type="molecule type" value="Genomic_DNA"/>
</dbReference>
<organism evidence="4">
    <name type="scientific">termite gut metagenome</name>
    <dbReference type="NCBI Taxonomy" id="433724"/>
    <lineage>
        <taxon>unclassified sequences</taxon>
        <taxon>metagenomes</taxon>
        <taxon>organismal metagenomes</taxon>
    </lineage>
</organism>
<accession>A0A5J4SU36</accession>
<dbReference type="SUPFAM" id="SSF53335">
    <property type="entry name" value="S-adenosyl-L-methionine-dependent methyltransferases"/>
    <property type="match status" value="1"/>
</dbReference>
<dbReference type="Pfam" id="PF01555">
    <property type="entry name" value="N6_N4_Mtase"/>
    <property type="match status" value="1"/>
</dbReference>
<gene>
    <name evidence="4" type="ORF">EZS27_003918</name>
</gene>
<reference evidence="4" key="1">
    <citation type="submission" date="2019-03" db="EMBL/GenBank/DDBJ databases">
        <title>Single cell metagenomics reveals metabolic interactions within the superorganism composed of flagellate Streblomastix strix and complex community of Bacteroidetes bacteria on its surface.</title>
        <authorList>
            <person name="Treitli S.C."/>
            <person name="Kolisko M."/>
            <person name="Husnik F."/>
            <person name="Keeling P."/>
            <person name="Hampl V."/>
        </authorList>
    </citation>
    <scope>NUCLEOTIDE SEQUENCE</scope>
    <source>
        <strain evidence="4">STM</strain>
    </source>
</reference>
<feature type="domain" description="DNA methylase N-4/N-6" evidence="3">
    <location>
        <begin position="33"/>
        <end position="271"/>
    </location>
</feature>
<evidence type="ECO:0000256" key="2">
    <source>
        <dbReference type="ARBA" id="ARBA00022679"/>
    </source>
</evidence>
<keyword evidence="1 4" id="KW-0489">Methyltransferase</keyword>
<comment type="caution">
    <text evidence="4">The sequence shown here is derived from an EMBL/GenBank/DDBJ whole genome shotgun (WGS) entry which is preliminary data.</text>
</comment>
<dbReference type="InterPro" id="IPR001091">
    <property type="entry name" value="RM_Methyltransferase"/>
</dbReference>
<dbReference type="PRINTS" id="PR00508">
    <property type="entry name" value="S21N4MTFRASE"/>
</dbReference>
<keyword evidence="2 4" id="KW-0808">Transferase</keyword>
<dbReference type="EC" id="2.1.1.72" evidence="4"/>
<evidence type="ECO:0000259" key="3">
    <source>
        <dbReference type="Pfam" id="PF01555"/>
    </source>
</evidence>